<comment type="caution">
    <text evidence="3">The sequence shown here is derived from an EMBL/GenBank/DDBJ whole genome shotgun (WGS) entry which is preliminary data.</text>
</comment>
<dbReference type="Pfam" id="PF00561">
    <property type="entry name" value="Abhydrolase_1"/>
    <property type="match status" value="1"/>
</dbReference>
<dbReference type="PANTHER" id="PTHR43798:SF31">
    <property type="entry name" value="AB HYDROLASE SUPERFAMILY PROTEIN YCLE"/>
    <property type="match status" value="1"/>
</dbReference>
<dbReference type="InterPro" id="IPR029058">
    <property type="entry name" value="AB_hydrolase_fold"/>
</dbReference>
<dbReference type="InterPro" id="IPR000073">
    <property type="entry name" value="AB_hydrolase_1"/>
</dbReference>
<evidence type="ECO:0000313" key="3">
    <source>
        <dbReference type="EMBL" id="MEJ2885746.1"/>
    </source>
</evidence>
<keyword evidence="4" id="KW-1185">Reference proteome</keyword>
<dbReference type="Proteomes" id="UP001370100">
    <property type="component" value="Unassembled WGS sequence"/>
</dbReference>
<dbReference type="GO" id="GO:0016787">
    <property type="term" value="F:hydrolase activity"/>
    <property type="evidence" value="ECO:0007669"/>
    <property type="project" value="UniProtKB-KW"/>
</dbReference>
<gene>
    <name evidence="3" type="ORF">WCD41_04740</name>
</gene>
<dbReference type="RefSeq" id="WP_337712209.1">
    <property type="nucleotide sequence ID" value="NZ_JBBEGL010000001.1"/>
</dbReference>
<feature type="domain" description="AB hydrolase-1" evidence="2">
    <location>
        <begin position="20"/>
        <end position="255"/>
    </location>
</feature>
<dbReference type="InterPro" id="IPR050266">
    <property type="entry name" value="AB_hydrolase_sf"/>
</dbReference>
<keyword evidence="1 3" id="KW-0378">Hydrolase</keyword>
<organism evidence="3 4">
    <name type="scientific">Actinomycetospora aeridis</name>
    <dbReference type="NCBI Taxonomy" id="3129231"/>
    <lineage>
        <taxon>Bacteria</taxon>
        <taxon>Bacillati</taxon>
        <taxon>Actinomycetota</taxon>
        <taxon>Actinomycetes</taxon>
        <taxon>Pseudonocardiales</taxon>
        <taxon>Pseudonocardiaceae</taxon>
        <taxon>Actinomycetospora</taxon>
    </lineage>
</organism>
<dbReference type="Gene3D" id="3.40.50.1820">
    <property type="entry name" value="alpha/beta hydrolase"/>
    <property type="match status" value="1"/>
</dbReference>
<dbReference type="SUPFAM" id="SSF53474">
    <property type="entry name" value="alpha/beta-Hydrolases"/>
    <property type="match status" value="1"/>
</dbReference>
<dbReference type="PRINTS" id="PR00111">
    <property type="entry name" value="ABHYDROLASE"/>
</dbReference>
<reference evidence="3 4" key="1">
    <citation type="submission" date="2024-03" db="EMBL/GenBank/DDBJ databases">
        <title>Actinomycetospora sp. OC33-EN06, a novel actinomycete isolated from wild orchid (Aerides multiflora).</title>
        <authorList>
            <person name="Suriyachadkun C."/>
        </authorList>
    </citation>
    <scope>NUCLEOTIDE SEQUENCE [LARGE SCALE GENOMIC DNA]</scope>
    <source>
        <strain evidence="3 4">OC33-EN06</strain>
    </source>
</reference>
<evidence type="ECO:0000256" key="1">
    <source>
        <dbReference type="ARBA" id="ARBA00022801"/>
    </source>
</evidence>
<sequence>MITPDGVELAVQVHGPEDAPPILFLHEFGGDHRSWAPQVAHFADQYRCVTYDARGYPPSAVPTDPAAYSQDHAVADAVAVLDDLGIERAVVVGNSMGGFATLHLGLRHPGRCVALVVAGCGYGAPPEQTEAFRADALALADAYLRDGSAAVAADYGNRASRQPLRRRDPAAHDEHLRILAEHNPTGAALTMRGVQAARPSIYTLRDELATMTVPTLLVVGDTDRDALDANLVLAATLPDAGLAVLPRTGHLTNLELPEVFNGLVADVLPSA</sequence>
<dbReference type="EMBL" id="JBBEGL010000001">
    <property type="protein sequence ID" value="MEJ2885746.1"/>
    <property type="molecule type" value="Genomic_DNA"/>
</dbReference>
<accession>A0ABU8N060</accession>
<protein>
    <submittedName>
        <fullName evidence="3">Alpha/beta hydrolase</fullName>
    </submittedName>
</protein>
<evidence type="ECO:0000313" key="4">
    <source>
        <dbReference type="Proteomes" id="UP001370100"/>
    </source>
</evidence>
<dbReference type="PANTHER" id="PTHR43798">
    <property type="entry name" value="MONOACYLGLYCEROL LIPASE"/>
    <property type="match status" value="1"/>
</dbReference>
<proteinExistence type="predicted"/>
<evidence type="ECO:0000259" key="2">
    <source>
        <dbReference type="Pfam" id="PF00561"/>
    </source>
</evidence>
<name>A0ABU8N060_9PSEU</name>